<evidence type="ECO:0000313" key="4">
    <source>
        <dbReference type="Proteomes" id="UP000632849"/>
    </source>
</evidence>
<feature type="compositionally biased region" description="Pro residues" evidence="1">
    <location>
        <begin position="1"/>
        <end position="10"/>
    </location>
</feature>
<feature type="transmembrane region" description="Helical" evidence="2">
    <location>
        <begin position="42"/>
        <end position="61"/>
    </location>
</feature>
<dbReference type="EMBL" id="BNBE01000001">
    <property type="protein sequence ID" value="GHF79195.1"/>
    <property type="molecule type" value="Genomic_DNA"/>
</dbReference>
<accession>A0A919BC12</accession>
<gene>
    <name evidence="3" type="ORF">GCM10017667_03320</name>
</gene>
<comment type="caution">
    <text evidence="3">The sequence shown here is derived from an EMBL/GenBank/DDBJ whole genome shotgun (WGS) entry which is preliminary data.</text>
</comment>
<dbReference type="AlphaFoldDB" id="A0A919BC12"/>
<keyword evidence="2" id="KW-0812">Transmembrane</keyword>
<reference evidence="3" key="2">
    <citation type="submission" date="2020-09" db="EMBL/GenBank/DDBJ databases">
        <authorList>
            <person name="Sun Q."/>
            <person name="Ohkuma M."/>
        </authorList>
    </citation>
    <scope>NUCLEOTIDE SEQUENCE</scope>
    <source>
        <strain evidence="3">JCM 4122</strain>
    </source>
</reference>
<keyword evidence="2" id="KW-0472">Membrane</keyword>
<reference evidence="3" key="1">
    <citation type="journal article" date="2014" name="Int. J. Syst. Evol. Microbiol.">
        <title>Complete genome sequence of Corynebacterium casei LMG S-19264T (=DSM 44701T), isolated from a smear-ripened cheese.</title>
        <authorList>
            <consortium name="US DOE Joint Genome Institute (JGI-PGF)"/>
            <person name="Walter F."/>
            <person name="Albersmeier A."/>
            <person name="Kalinowski J."/>
            <person name="Ruckert C."/>
        </authorList>
    </citation>
    <scope>NUCLEOTIDE SEQUENCE</scope>
    <source>
        <strain evidence="3">JCM 4122</strain>
    </source>
</reference>
<sequence>MTVHPPAAPPPEEHRPDDRGPGHRPAGQRMPEDRGHMIRRRWLTAVIIVLLVGIPAGYLVISAGQSRESGIDKERESSAVGLQDNWPSLMKRRVFEVPVPAGASGVAYYETSNWRTSRLYVQFTTTATGLDAFLAGSGTSRSALVPGRTTVSARDADIVGWTFPDGLAWSGTTVDRESPRPDTDLAVDLTDPAFPRVFAVSTTSP</sequence>
<dbReference type="RefSeq" id="WP_373310148.1">
    <property type="nucleotide sequence ID" value="NZ_BNBE01000001.1"/>
</dbReference>
<evidence type="ECO:0000256" key="2">
    <source>
        <dbReference type="SAM" id="Phobius"/>
    </source>
</evidence>
<dbReference type="Proteomes" id="UP000632849">
    <property type="component" value="Unassembled WGS sequence"/>
</dbReference>
<feature type="region of interest" description="Disordered" evidence="1">
    <location>
        <begin position="1"/>
        <end position="33"/>
    </location>
</feature>
<proteinExistence type="predicted"/>
<dbReference type="GeneID" id="95663342"/>
<name>A0A919BC12_STRFL</name>
<feature type="compositionally biased region" description="Basic and acidic residues" evidence="1">
    <location>
        <begin position="11"/>
        <end position="21"/>
    </location>
</feature>
<evidence type="ECO:0000256" key="1">
    <source>
        <dbReference type="SAM" id="MobiDB-lite"/>
    </source>
</evidence>
<keyword evidence="2" id="KW-1133">Transmembrane helix</keyword>
<organism evidence="3 4">
    <name type="scientific">Streptomyces filamentosus</name>
    <name type="common">Streptomyces roseosporus</name>
    <dbReference type="NCBI Taxonomy" id="67294"/>
    <lineage>
        <taxon>Bacteria</taxon>
        <taxon>Bacillati</taxon>
        <taxon>Actinomycetota</taxon>
        <taxon>Actinomycetes</taxon>
        <taxon>Kitasatosporales</taxon>
        <taxon>Streptomycetaceae</taxon>
        <taxon>Streptomyces</taxon>
    </lineage>
</organism>
<evidence type="ECO:0000313" key="3">
    <source>
        <dbReference type="EMBL" id="GHF79195.1"/>
    </source>
</evidence>
<keyword evidence="4" id="KW-1185">Reference proteome</keyword>
<protein>
    <submittedName>
        <fullName evidence="3">Uncharacterized protein</fullName>
    </submittedName>
</protein>